<proteinExistence type="predicted"/>
<dbReference type="InterPro" id="IPR016181">
    <property type="entry name" value="Acyl_CoA_acyltransferase"/>
</dbReference>
<keyword evidence="3" id="KW-1185">Reference proteome</keyword>
<evidence type="ECO:0000259" key="1">
    <source>
        <dbReference type="Pfam" id="PF13480"/>
    </source>
</evidence>
<dbReference type="EMBL" id="LPWH01000123">
    <property type="protein sequence ID" value="POQ98369.1"/>
    <property type="molecule type" value="Genomic_DNA"/>
</dbReference>
<protein>
    <recommendedName>
        <fullName evidence="1">BioF2-like acetyltransferase domain-containing protein</fullName>
    </recommendedName>
</protein>
<dbReference type="InterPro" id="IPR038740">
    <property type="entry name" value="BioF2-like_GNAT_dom"/>
</dbReference>
<name>A0A2S4JFV3_9SPIO</name>
<evidence type="ECO:0000313" key="3">
    <source>
        <dbReference type="Proteomes" id="UP000237350"/>
    </source>
</evidence>
<evidence type="ECO:0000313" key="2">
    <source>
        <dbReference type="EMBL" id="POQ98369.1"/>
    </source>
</evidence>
<organism evidence="2 3">
    <name type="scientific">Alkalispirochaeta sphaeroplastigenens</name>
    <dbReference type="NCBI Taxonomy" id="1187066"/>
    <lineage>
        <taxon>Bacteria</taxon>
        <taxon>Pseudomonadati</taxon>
        <taxon>Spirochaetota</taxon>
        <taxon>Spirochaetia</taxon>
        <taxon>Spirochaetales</taxon>
        <taxon>Spirochaetaceae</taxon>
        <taxon>Alkalispirochaeta</taxon>
    </lineage>
</organism>
<reference evidence="3" key="1">
    <citation type="submission" date="2015-12" db="EMBL/GenBank/DDBJ databases">
        <authorList>
            <person name="Lodha T.D."/>
            <person name="Chintalapati S."/>
            <person name="Chintalapati V.R."/>
            <person name="Sravanthi T."/>
        </authorList>
    </citation>
    <scope>NUCLEOTIDE SEQUENCE [LARGE SCALE GENOMIC DNA]</scope>
    <source>
        <strain evidence="3">JC133</strain>
    </source>
</reference>
<dbReference type="AlphaFoldDB" id="A0A2S4JFV3"/>
<dbReference type="Pfam" id="PF13480">
    <property type="entry name" value="Acetyltransf_6"/>
    <property type="match status" value="1"/>
</dbReference>
<dbReference type="Proteomes" id="UP000237350">
    <property type="component" value="Unassembled WGS sequence"/>
</dbReference>
<dbReference type="SUPFAM" id="SSF55729">
    <property type="entry name" value="Acyl-CoA N-acyltransferases (Nat)"/>
    <property type="match status" value="1"/>
</dbReference>
<sequence>MQDFAGQDMGVPYSRDLFGRLQQAACDNQQGVNVIGTVDDVPVAGAFFVWDRRKMYYLASGSHRDNRETHALSAVLWEGIKLSVEKGLAFDFEGTMLENVEPHFRSFGAVQTPFFSVWRYGSRVARMAATARGLLREV</sequence>
<accession>A0A2S4JFV3</accession>
<gene>
    <name evidence="2" type="ORF">AU468_13520</name>
</gene>
<comment type="caution">
    <text evidence="2">The sequence shown here is derived from an EMBL/GenBank/DDBJ whole genome shotgun (WGS) entry which is preliminary data.</text>
</comment>
<feature type="domain" description="BioF2-like acetyltransferase" evidence="1">
    <location>
        <begin position="8"/>
        <end position="92"/>
    </location>
</feature>
<dbReference type="Gene3D" id="3.40.630.30">
    <property type="match status" value="1"/>
</dbReference>